<organism evidence="10 11">
    <name type="scientific">Rariglobus hedericola</name>
    <dbReference type="NCBI Taxonomy" id="2597822"/>
    <lineage>
        <taxon>Bacteria</taxon>
        <taxon>Pseudomonadati</taxon>
        <taxon>Verrucomicrobiota</taxon>
        <taxon>Opitutia</taxon>
        <taxon>Opitutales</taxon>
        <taxon>Opitutaceae</taxon>
        <taxon>Rariglobus</taxon>
    </lineage>
</organism>
<dbReference type="CDD" id="cd02855">
    <property type="entry name" value="E_set_GBE_prok_N"/>
    <property type="match status" value="1"/>
</dbReference>
<feature type="active site" description="Nucleophile" evidence="7">
    <location>
        <position position="301"/>
    </location>
</feature>
<dbReference type="SUPFAM" id="SSF51011">
    <property type="entry name" value="Glycosyl hydrolase domain"/>
    <property type="match status" value="1"/>
</dbReference>
<evidence type="ECO:0000256" key="2">
    <source>
        <dbReference type="ARBA" id="ARBA00002953"/>
    </source>
</evidence>
<dbReference type="InterPro" id="IPR014756">
    <property type="entry name" value="Ig_E-set"/>
</dbReference>
<evidence type="ECO:0000256" key="5">
    <source>
        <dbReference type="ARBA" id="ARBA00022679"/>
    </source>
</evidence>
<dbReference type="Gene3D" id="2.60.40.1180">
    <property type="entry name" value="Golgi alpha-mannosidase II"/>
    <property type="match status" value="1"/>
</dbReference>
<dbReference type="Gene3D" id="2.60.40.10">
    <property type="entry name" value="Immunoglobulins"/>
    <property type="match status" value="1"/>
</dbReference>
<evidence type="ECO:0000256" key="3">
    <source>
        <dbReference type="ARBA" id="ARBA00009000"/>
    </source>
</evidence>
<accession>A0A556QL94</accession>
<comment type="catalytic activity">
    <reaction evidence="1">
        <text>Transfers a segment of a (1-&gt;4)-alpha-D-glucan chain to a primary hydroxy group in a similar glucan chain.</text>
        <dbReference type="EC" id="2.4.1.18"/>
    </reaction>
</comment>
<dbReference type="SUPFAM" id="SSF51445">
    <property type="entry name" value="(Trans)glycosidases"/>
    <property type="match status" value="1"/>
</dbReference>
<evidence type="ECO:0000313" key="10">
    <source>
        <dbReference type="EMBL" id="TSJ77413.1"/>
    </source>
</evidence>
<dbReference type="InterPro" id="IPR006048">
    <property type="entry name" value="A-amylase/branching_C"/>
</dbReference>
<dbReference type="EC" id="2.4.1.18" evidence="4"/>
<name>A0A556QL94_9BACT</name>
<dbReference type="InterPro" id="IPR006047">
    <property type="entry name" value="GH13_cat_dom"/>
</dbReference>
<evidence type="ECO:0000256" key="1">
    <source>
        <dbReference type="ARBA" id="ARBA00000826"/>
    </source>
</evidence>
<keyword evidence="11" id="KW-1185">Reference proteome</keyword>
<dbReference type="GO" id="GO:0004553">
    <property type="term" value="F:hydrolase activity, hydrolyzing O-glycosyl compounds"/>
    <property type="evidence" value="ECO:0007669"/>
    <property type="project" value="InterPro"/>
</dbReference>
<dbReference type="InterPro" id="IPR004193">
    <property type="entry name" value="Glyco_hydro_13_N"/>
</dbReference>
<feature type="domain" description="Glycosyl hydrolase family 13 catalytic" evidence="9">
    <location>
        <begin position="141"/>
        <end position="500"/>
    </location>
</feature>
<dbReference type="InterPro" id="IPR013780">
    <property type="entry name" value="Glyco_hydro_b"/>
</dbReference>
<reference evidence="10 11" key="1">
    <citation type="submission" date="2019-07" db="EMBL/GenBank/DDBJ databases">
        <title>Description of 53C-WASEF.</title>
        <authorList>
            <person name="Pitt A."/>
            <person name="Hahn M.W."/>
        </authorList>
    </citation>
    <scope>NUCLEOTIDE SEQUENCE [LARGE SCALE GENOMIC DNA]</scope>
    <source>
        <strain evidence="10 11">53C-WASEF</strain>
    </source>
</reference>
<dbReference type="PANTHER" id="PTHR43651">
    <property type="entry name" value="1,4-ALPHA-GLUCAN-BRANCHING ENZYME"/>
    <property type="match status" value="1"/>
</dbReference>
<dbReference type="GO" id="GO:0043169">
    <property type="term" value="F:cation binding"/>
    <property type="evidence" value="ECO:0007669"/>
    <property type="project" value="InterPro"/>
</dbReference>
<dbReference type="InterPro" id="IPR044143">
    <property type="entry name" value="GlgB_N_E_set_prok"/>
</dbReference>
<dbReference type="SMART" id="SM00642">
    <property type="entry name" value="Aamy"/>
    <property type="match status" value="1"/>
</dbReference>
<dbReference type="PIRSF" id="PIRSF000463">
    <property type="entry name" value="GlgB"/>
    <property type="match status" value="1"/>
</dbReference>
<dbReference type="Pfam" id="PF02922">
    <property type="entry name" value="CBM_48"/>
    <property type="match status" value="1"/>
</dbReference>
<dbReference type="InterPro" id="IPR017853">
    <property type="entry name" value="GH"/>
</dbReference>
<evidence type="ECO:0000256" key="6">
    <source>
        <dbReference type="ARBA" id="ARBA00023277"/>
    </source>
</evidence>
<dbReference type="Gene3D" id="3.20.20.80">
    <property type="entry name" value="Glycosidases"/>
    <property type="match status" value="1"/>
</dbReference>
<keyword evidence="6" id="KW-0119">Carbohydrate metabolism</keyword>
<evidence type="ECO:0000259" key="9">
    <source>
        <dbReference type="SMART" id="SM00642"/>
    </source>
</evidence>
<dbReference type="OrthoDB" id="9800174at2"/>
<dbReference type="GO" id="GO:0003844">
    <property type="term" value="F:1,4-alpha-glucan branching enzyme activity"/>
    <property type="evidence" value="ECO:0007669"/>
    <property type="project" value="UniProtKB-EC"/>
</dbReference>
<sequence length="620" mass="68200">MSIPPADCPAPAKKKSAASSTSQPVVEGMGPIPLDQGVAFRVWAPNADAVSVTGPFNDWDAVAHPLTREDNGTWYGVVPEANVGDEYKYHLRNGEAEFDRVDPRARKVVNSAGNGIVWVPKAGVGRTDFKAPTQDQLVIYEMHIGTFHAEKGKGPGSFASAIEKIPYLVDLGINAIEIMPIAEFAGDLSWGYNPAHPFAVESAYGGPEALQEFVRVAHENGIAVILDVVYNHFGPSDLSLWQFDGWSENGGGGIYFYNDWRAETPWGATRPDYGRGEVRSYIRDNARMWIADYGIDGLRWDMSLYIRTYRGNTDDPSDDAKEGWGLCQWINDELRAEFPGVITLAEDLRDSEWVVKPTGAGGAGFGAQWDAGFVHPVRETLVVAADEHRDLDKVVGALKSCYDGDAFKRVVYSESHDEVANGKARLPSEINPAEPDGYPSRKRSSLGAALVMTAPGIPMIFQGQEFLEDEWFRDEVPVDWTKLERFPGMHAFYRDLISLRRNSGGFSSGLGGQYVETHHVNHESKVIGYHRKRDGGPGDDVIVIVNLSTQPVLDYAVGVPSGGLWRVRLNSDSRAYSDDFSDHPAHDIEAVEEPRDGFAHHITTGIGPYSVLIFSQDAQT</sequence>
<dbReference type="InterPro" id="IPR037439">
    <property type="entry name" value="Branching_enzy"/>
</dbReference>
<dbReference type="InterPro" id="IPR013783">
    <property type="entry name" value="Ig-like_fold"/>
</dbReference>
<feature type="active site" description="Proton donor" evidence="7">
    <location>
        <position position="346"/>
    </location>
</feature>
<comment type="caution">
    <text evidence="10">The sequence shown here is derived from an EMBL/GenBank/DDBJ whole genome shotgun (WGS) entry which is preliminary data.</text>
</comment>
<dbReference type="CDD" id="cd11325">
    <property type="entry name" value="AmyAc_GTHase"/>
    <property type="match status" value="1"/>
</dbReference>
<dbReference type="PANTHER" id="PTHR43651:SF11">
    <property type="entry name" value="MALTO-OLIGOSYLTREHALOSE TREHALOHYDROLASE"/>
    <property type="match status" value="1"/>
</dbReference>
<keyword evidence="5" id="KW-0808">Transferase</keyword>
<comment type="similarity">
    <text evidence="3">Belongs to the glycosyl hydrolase 13 family. GlgB subfamily.</text>
</comment>
<dbReference type="SUPFAM" id="SSF81296">
    <property type="entry name" value="E set domains"/>
    <property type="match status" value="1"/>
</dbReference>
<comment type="function">
    <text evidence="2">Catalyzes the formation of the alpha-1,6-glucosidic linkages in glycogen by scission of a 1,4-alpha-linked oligosaccharide from growing alpha-1,4-glucan chains and the subsequent attachment of the oligosaccharide to the alpha-1,6 position.</text>
</comment>
<dbReference type="AlphaFoldDB" id="A0A556QL94"/>
<evidence type="ECO:0000256" key="4">
    <source>
        <dbReference type="ARBA" id="ARBA00012541"/>
    </source>
</evidence>
<evidence type="ECO:0000256" key="8">
    <source>
        <dbReference type="SAM" id="MobiDB-lite"/>
    </source>
</evidence>
<protein>
    <recommendedName>
        <fullName evidence="4">1,4-alpha-glucan branching enzyme</fullName>
        <ecNumber evidence="4">2.4.1.18</ecNumber>
    </recommendedName>
</protein>
<gene>
    <name evidence="10" type="ORF">FPL22_15090</name>
</gene>
<dbReference type="GO" id="GO:0005978">
    <property type="term" value="P:glycogen biosynthetic process"/>
    <property type="evidence" value="ECO:0007669"/>
    <property type="project" value="InterPro"/>
</dbReference>
<proteinExistence type="inferred from homology"/>
<evidence type="ECO:0000256" key="7">
    <source>
        <dbReference type="PIRSR" id="PIRSR000463-1"/>
    </source>
</evidence>
<dbReference type="Pfam" id="PF00128">
    <property type="entry name" value="Alpha-amylase"/>
    <property type="match status" value="1"/>
</dbReference>
<feature type="region of interest" description="Disordered" evidence="8">
    <location>
        <begin position="1"/>
        <end position="29"/>
    </location>
</feature>
<dbReference type="EMBL" id="VMBG01000002">
    <property type="protein sequence ID" value="TSJ77413.1"/>
    <property type="molecule type" value="Genomic_DNA"/>
</dbReference>
<dbReference type="RefSeq" id="WP_144353815.1">
    <property type="nucleotide sequence ID" value="NZ_CBCRVV010000008.1"/>
</dbReference>
<dbReference type="Pfam" id="PF02806">
    <property type="entry name" value="Alpha-amylase_C"/>
    <property type="match status" value="1"/>
</dbReference>
<evidence type="ECO:0000313" key="11">
    <source>
        <dbReference type="Proteomes" id="UP000315648"/>
    </source>
</evidence>
<dbReference type="Proteomes" id="UP000315648">
    <property type="component" value="Unassembled WGS sequence"/>
</dbReference>